<keyword evidence="6" id="KW-1185">Reference proteome</keyword>
<dbReference type="InterPro" id="IPR023210">
    <property type="entry name" value="NADP_OxRdtase_dom"/>
</dbReference>
<sequence>MQYRKFGRTGVEVSALGFGCMRFPLIQRDGEERVDEEQAAAMLRYGIDHGLNYVDTAYPYLNGKCEAAVGRALQDGYREKVYLATKSPVWLLKEEEDFDRILEEQLERLQTEYIDFYLLHALDQERFENIVLNMRLLDHLEAAKAAGKIRHIGFSFHDSFEVFKKIVDYYSGWEFCQIQYNYADTEHQAGRKGLQYAASKGLGVVIMEPLRGGKLAAPATHLADVFPKERTPVEWGLDFLWNQPEVSLVLSGMNSMKQVEDNLSYASRSAAGMLDTSSEEMYRKAGEIFNTMALVKCTHCEYCLPCPSGLNIPEIFSIYNQSATDGMDVARKKYALLDKKADECIRCRRCEKACPQHIGVSAMMLDIGEELEA</sequence>
<gene>
    <name evidence="5" type="ORF">H9Q79_00420</name>
</gene>
<accession>A0A7G9GDD7</accession>
<dbReference type="InterPro" id="IPR017900">
    <property type="entry name" value="4Fe4S_Fe_S_CS"/>
</dbReference>
<reference evidence="5 6" key="1">
    <citation type="submission" date="2020-08" db="EMBL/GenBank/DDBJ databases">
        <authorList>
            <person name="Liu C."/>
            <person name="Sun Q."/>
        </authorList>
    </citation>
    <scope>NUCLEOTIDE SEQUENCE [LARGE SCALE GENOMIC DNA]</scope>
    <source>
        <strain evidence="5 6">NSJ-29</strain>
    </source>
</reference>
<evidence type="ECO:0000313" key="6">
    <source>
        <dbReference type="Proteomes" id="UP000515860"/>
    </source>
</evidence>
<organism evidence="5 6">
    <name type="scientific">Wansuia hejianensis</name>
    <dbReference type="NCBI Taxonomy" id="2763667"/>
    <lineage>
        <taxon>Bacteria</taxon>
        <taxon>Bacillati</taxon>
        <taxon>Bacillota</taxon>
        <taxon>Clostridia</taxon>
        <taxon>Lachnospirales</taxon>
        <taxon>Lachnospiraceae</taxon>
        <taxon>Wansuia</taxon>
    </lineage>
</organism>
<dbReference type="SUPFAM" id="SSF51430">
    <property type="entry name" value="NAD(P)-linked oxidoreductase"/>
    <property type="match status" value="1"/>
</dbReference>
<dbReference type="KEGG" id="whj:H9Q79_00420"/>
<dbReference type="GO" id="GO:0016491">
    <property type="term" value="F:oxidoreductase activity"/>
    <property type="evidence" value="ECO:0007669"/>
    <property type="project" value="InterPro"/>
</dbReference>
<dbReference type="PROSITE" id="PS00198">
    <property type="entry name" value="4FE4S_FER_1"/>
    <property type="match status" value="1"/>
</dbReference>
<dbReference type="InterPro" id="IPR053135">
    <property type="entry name" value="AKR2_Oxidoreductase"/>
</dbReference>
<dbReference type="Gene3D" id="3.20.20.100">
    <property type="entry name" value="NADP-dependent oxidoreductase domain"/>
    <property type="match status" value="1"/>
</dbReference>
<evidence type="ECO:0000256" key="1">
    <source>
        <dbReference type="ARBA" id="ARBA00022723"/>
    </source>
</evidence>
<evidence type="ECO:0000256" key="3">
    <source>
        <dbReference type="ARBA" id="ARBA00023014"/>
    </source>
</evidence>
<evidence type="ECO:0000259" key="4">
    <source>
        <dbReference type="PROSITE" id="PS51379"/>
    </source>
</evidence>
<keyword evidence="3" id="KW-0411">Iron-sulfur</keyword>
<dbReference type="Pfam" id="PF13534">
    <property type="entry name" value="Fer4_17"/>
    <property type="match status" value="1"/>
</dbReference>
<dbReference type="AlphaFoldDB" id="A0A7G9GDD7"/>
<dbReference type="GO" id="GO:0046872">
    <property type="term" value="F:metal ion binding"/>
    <property type="evidence" value="ECO:0007669"/>
    <property type="project" value="UniProtKB-KW"/>
</dbReference>
<name>A0A7G9GDD7_9FIRM</name>
<protein>
    <submittedName>
        <fullName evidence="5">Aldo/keto reductase</fullName>
    </submittedName>
</protein>
<dbReference type="InterPro" id="IPR036812">
    <property type="entry name" value="NAD(P)_OxRdtase_dom_sf"/>
</dbReference>
<dbReference type="PANTHER" id="PTHR43312:SF2">
    <property type="entry name" value="OXIDOREDUCTASE"/>
    <property type="match status" value="1"/>
</dbReference>
<proteinExistence type="predicted"/>
<dbReference type="Gene3D" id="3.30.70.20">
    <property type="match status" value="1"/>
</dbReference>
<dbReference type="Proteomes" id="UP000515860">
    <property type="component" value="Chromosome"/>
</dbReference>
<dbReference type="Pfam" id="PF00248">
    <property type="entry name" value="Aldo_ket_red"/>
    <property type="match status" value="1"/>
</dbReference>
<dbReference type="GO" id="GO:0051536">
    <property type="term" value="F:iron-sulfur cluster binding"/>
    <property type="evidence" value="ECO:0007669"/>
    <property type="project" value="UniProtKB-KW"/>
</dbReference>
<dbReference type="SUPFAM" id="SSF46548">
    <property type="entry name" value="alpha-helical ferredoxin"/>
    <property type="match status" value="1"/>
</dbReference>
<dbReference type="PANTHER" id="PTHR43312">
    <property type="entry name" value="D-THREO-ALDOSE 1-DEHYDROGENASE"/>
    <property type="match status" value="1"/>
</dbReference>
<feature type="domain" description="4Fe-4S ferredoxin-type" evidence="4">
    <location>
        <begin position="333"/>
        <end position="366"/>
    </location>
</feature>
<keyword evidence="1" id="KW-0479">Metal-binding</keyword>
<keyword evidence="2" id="KW-0408">Iron</keyword>
<dbReference type="RefSeq" id="WP_118645399.1">
    <property type="nucleotide sequence ID" value="NZ_CP060635.1"/>
</dbReference>
<evidence type="ECO:0000256" key="2">
    <source>
        <dbReference type="ARBA" id="ARBA00023004"/>
    </source>
</evidence>
<dbReference type="PROSITE" id="PS51379">
    <property type="entry name" value="4FE4S_FER_2"/>
    <property type="match status" value="1"/>
</dbReference>
<dbReference type="InterPro" id="IPR020471">
    <property type="entry name" value="AKR"/>
</dbReference>
<dbReference type="InterPro" id="IPR017896">
    <property type="entry name" value="4Fe4S_Fe-S-bd"/>
</dbReference>
<evidence type="ECO:0000313" key="5">
    <source>
        <dbReference type="EMBL" id="QNM08819.1"/>
    </source>
</evidence>
<dbReference type="EMBL" id="CP060635">
    <property type="protein sequence ID" value="QNM08819.1"/>
    <property type="molecule type" value="Genomic_DNA"/>
</dbReference>
<dbReference type="PRINTS" id="PR00069">
    <property type="entry name" value="ALDKETRDTASE"/>
</dbReference>
<dbReference type="CDD" id="cd19096">
    <property type="entry name" value="AKR_Fe-S_oxidoreductase"/>
    <property type="match status" value="1"/>
</dbReference>